<dbReference type="GO" id="GO:0042138">
    <property type="term" value="P:meiotic DNA double-strand break formation"/>
    <property type="evidence" value="ECO:0007669"/>
    <property type="project" value="InterPro"/>
</dbReference>
<reference evidence="1" key="1">
    <citation type="submission" date="2021-08" db="EMBL/GenBank/DDBJ databases">
        <title>WGS assembly of Ceratopteris richardii.</title>
        <authorList>
            <person name="Marchant D.B."/>
            <person name="Chen G."/>
            <person name="Jenkins J."/>
            <person name="Shu S."/>
            <person name="Leebens-Mack J."/>
            <person name="Grimwood J."/>
            <person name="Schmutz J."/>
            <person name="Soltis P."/>
            <person name="Soltis D."/>
            <person name="Chen Z.-H."/>
        </authorList>
    </citation>
    <scope>NUCLEOTIDE SEQUENCE</scope>
    <source>
        <strain evidence="1">Whitten #5841</strain>
        <tissue evidence="1">Leaf</tissue>
    </source>
</reference>
<dbReference type="SUPFAM" id="SSF48371">
    <property type="entry name" value="ARM repeat"/>
    <property type="match status" value="1"/>
</dbReference>
<dbReference type="InterPro" id="IPR044968">
    <property type="entry name" value="PRD1"/>
</dbReference>
<gene>
    <name evidence="1" type="ORF">KP509_01G119100</name>
</gene>
<sequence length="1330" mass="148735">MEDEELAEHQKCCKRSHRPVFQLPTDEGGLICLMCFVALMSDHSAFLTHKLFAVSEFRHALDGHSFRTAFFHQHSHFVVPPLTEALSTSRDEKSGCLSKALMELILELCKSHSSALVESPCWDPGSLLRDFILHIILEVASPSNTSCRIGQNDMLHVLGLLLDSYCQYENVIPDAIRTYPDFLINIIAGLEQPGDQLRGEILFLLYKISSLEGGIEELLPFLSNLIYAAINALVKSESDDLRMNCIALLKVLAQKSVLSIGFQPKKIGAEDFMEHGACDFARDFAEALKGSLISSDSQVQIAALELLVYMCPSGNVHTTEIEVLIEAGIMDYLFELLRLSDMSNTMVPWAVRVLSILSEANDAFKQRFAIGLETLNWVLKCSLETALLPMQTDVLNLIHIGLTNYLGAIPCVSVEQILRTIVLIFQHSTSDNISLEYDSFNTACSACLALLRLPCVCSIREIESLLSSAVSSTFFCVSMAGLVGLEHRMLKHAVLLLKEVFSVSVIPYSPTDSCLIEVIINTIEVILLPFFLKNLALIEDEDTVRAVLEVLVTILDQPNSVVAWRLSDNLAAASWISVTYELMARFTSCSLRHLIMNLLGSLICVLERGNLDENIKNQFSQLPSDPHDVLVLLALSSVHDQQLKLIQFGIIKILYYNHIYGDRFAEGHTLACLDQYLLLNSSMLSPNFCSSLTIKQLICVYVCTMQRGDACDVPHSLEAENFLASVVDHCRPDLISSNMHRSVFSWLIRSETLQSFMATSTLDWIKAVGNAGRAEKLSPSPVVVDHHLGIQEDFNFSLLAFEEDYSCGPLFCRVLDEVLAGLIEDEIRIVVTFYIKLVKFSTLAANQLVMSGLVSNIRSWIAINRTKLEGVFCYLIELLHQLLCAVDCDKIFDEEPWNLLVEQFIYILADKLSMCVDAAVEELLSQLNIMSLVLHKSSENPGFLMQASGMILSNEQLQNAVASCLAISGSHNSKLLKLTAYSTDGKLLACLLAFHKLCLRCAIRNLTPNIYYEKSSQYPLMLSVQEDLSVTLQSIYKFVLPRSLKESQSLCKLLYFGPEFVKVLASFCLVELFYWITQSGTVCSEDEGFDTNKYQDVFQSIVMVLQCSILDSNEFVSKNSSVSLYYLLIGGSLSSYEKKILHFSPWHRFLLEDFVSNIMSPNLENVSMPATIYAAIGILKQEGASSWIRSVLSPCISTLVCHLANHRMSPAILVLLKELHVKGWLETKHSEEIHKNLQSLRKIVYGEKRSSNSCSYDPWHNSCASFCSKDSDAECLVSYRHIMNLAASHWLDPLIGVQHHKGDQSYNSKQFVSLIDEFLQETVSTPLGKP</sequence>
<evidence type="ECO:0000313" key="1">
    <source>
        <dbReference type="EMBL" id="KAH7447737.1"/>
    </source>
</evidence>
<evidence type="ECO:0000313" key="2">
    <source>
        <dbReference type="Proteomes" id="UP000825935"/>
    </source>
</evidence>
<dbReference type="OrthoDB" id="2019943at2759"/>
<comment type="caution">
    <text evidence="1">The sequence shown here is derived from an EMBL/GenBank/DDBJ whole genome shotgun (WGS) entry which is preliminary data.</text>
</comment>
<dbReference type="InterPro" id="IPR011989">
    <property type="entry name" value="ARM-like"/>
</dbReference>
<proteinExistence type="predicted"/>
<dbReference type="Gene3D" id="1.25.10.10">
    <property type="entry name" value="Leucine-rich Repeat Variant"/>
    <property type="match status" value="1"/>
</dbReference>
<dbReference type="OMA" id="HCHDLCR"/>
<name>A0A8T2VGU5_CERRI</name>
<keyword evidence="2" id="KW-1185">Reference proteome</keyword>
<dbReference type="InterPro" id="IPR016024">
    <property type="entry name" value="ARM-type_fold"/>
</dbReference>
<evidence type="ECO:0008006" key="3">
    <source>
        <dbReference type="Google" id="ProtNLM"/>
    </source>
</evidence>
<protein>
    <recommendedName>
        <fullName evidence="3">Protein PRD1</fullName>
    </recommendedName>
</protein>
<organism evidence="1 2">
    <name type="scientific">Ceratopteris richardii</name>
    <name type="common">Triangle waterfern</name>
    <dbReference type="NCBI Taxonomy" id="49495"/>
    <lineage>
        <taxon>Eukaryota</taxon>
        <taxon>Viridiplantae</taxon>
        <taxon>Streptophyta</taxon>
        <taxon>Embryophyta</taxon>
        <taxon>Tracheophyta</taxon>
        <taxon>Polypodiopsida</taxon>
        <taxon>Polypodiidae</taxon>
        <taxon>Polypodiales</taxon>
        <taxon>Pteridineae</taxon>
        <taxon>Pteridaceae</taxon>
        <taxon>Parkerioideae</taxon>
        <taxon>Ceratopteris</taxon>
    </lineage>
</organism>
<dbReference type="PANTHER" id="PTHR36379:SF1">
    <property type="entry name" value="PUTATIVE RECOMBINATION INITIATION DEFECT 1-RELATED"/>
    <property type="match status" value="1"/>
</dbReference>
<dbReference type="Proteomes" id="UP000825935">
    <property type="component" value="Chromosome 1"/>
</dbReference>
<accession>A0A8T2VGU5</accession>
<dbReference type="PANTHER" id="PTHR36379">
    <property type="entry name" value="PROTEIN PRD1"/>
    <property type="match status" value="1"/>
</dbReference>
<dbReference type="EMBL" id="CM035406">
    <property type="protein sequence ID" value="KAH7447737.1"/>
    <property type="molecule type" value="Genomic_DNA"/>
</dbReference>